<keyword evidence="9 18" id="KW-0249">Electron transport</keyword>
<feature type="disulfide bond" description="Redox-active" evidence="18">
    <location>
        <begin position="239"/>
        <end position="361"/>
    </location>
</feature>
<organism evidence="20 21">
    <name type="scientific">Marinobacterium lutimaris</name>
    <dbReference type="NCBI Taxonomy" id="568106"/>
    <lineage>
        <taxon>Bacteria</taxon>
        <taxon>Pseudomonadati</taxon>
        <taxon>Pseudomonadota</taxon>
        <taxon>Gammaproteobacteria</taxon>
        <taxon>Oceanospirillales</taxon>
        <taxon>Oceanospirillaceae</taxon>
        <taxon>Marinobacterium</taxon>
    </lineage>
</organism>
<dbReference type="PROSITE" id="PS51352">
    <property type="entry name" value="THIOREDOXIN_2"/>
    <property type="match status" value="1"/>
</dbReference>
<evidence type="ECO:0000256" key="14">
    <source>
        <dbReference type="ARBA" id="ARBA00023157"/>
    </source>
</evidence>
<dbReference type="EMBL" id="FNVQ01000001">
    <property type="protein sequence ID" value="SEF98040.1"/>
    <property type="molecule type" value="Genomic_DNA"/>
</dbReference>
<evidence type="ECO:0000256" key="7">
    <source>
        <dbReference type="ARBA" id="ARBA00022729"/>
    </source>
</evidence>
<dbReference type="InterPro" id="IPR003834">
    <property type="entry name" value="Cyt_c_assmbl_TM_dom"/>
</dbReference>
<dbReference type="InterPro" id="IPR022910">
    <property type="entry name" value="Thiol_diS_interchange_DbsD"/>
</dbReference>
<dbReference type="GO" id="GO:0017004">
    <property type="term" value="P:cytochrome complex assembly"/>
    <property type="evidence" value="ECO:0007669"/>
    <property type="project" value="UniProtKB-UniRule"/>
</dbReference>
<feature type="transmembrane region" description="Helical" evidence="18">
    <location>
        <begin position="440"/>
        <end position="461"/>
    </location>
</feature>
<dbReference type="EC" id="1.8.1.8" evidence="18"/>
<dbReference type="InterPro" id="IPR036249">
    <property type="entry name" value="Thioredoxin-like_sf"/>
</dbReference>
<protein>
    <recommendedName>
        <fullName evidence="18">Thiol:disulfide interchange protein DsbD</fullName>
        <ecNumber evidence="18">1.8.1.8</ecNumber>
    </recommendedName>
    <alternativeName>
        <fullName evidence="18">Protein-disulfide reductase</fullName>
        <shortName evidence="18">Disulfide reductase</shortName>
    </alternativeName>
</protein>
<reference evidence="20 21" key="1">
    <citation type="submission" date="2016-10" db="EMBL/GenBank/DDBJ databases">
        <authorList>
            <person name="de Groot N.N."/>
        </authorList>
    </citation>
    <scope>NUCLEOTIDE SEQUENCE [LARGE SCALE GENOMIC DNA]</scope>
    <source>
        <strain evidence="20 21">DSM 22012</strain>
    </source>
</reference>
<comment type="function">
    <text evidence="18">Required to facilitate the formation of correct disulfide bonds in some periplasmic proteins and for the assembly of the periplasmic c-type cytochromes. Acts by transferring electrons from cytoplasmic thioredoxin to the periplasm. This transfer involves a cascade of disulfide bond formation and reduction steps.</text>
</comment>
<keyword evidence="13 18" id="KW-0472">Membrane</keyword>
<dbReference type="GO" id="GO:0009055">
    <property type="term" value="F:electron transfer activity"/>
    <property type="evidence" value="ECO:0007669"/>
    <property type="project" value="UniProtKB-UniRule"/>
</dbReference>
<dbReference type="PANTHER" id="PTHR32234:SF0">
    <property type="entry name" value="THIOL:DISULFIDE INTERCHANGE PROTEIN DSBD"/>
    <property type="match status" value="1"/>
</dbReference>
<keyword evidence="21" id="KW-1185">Reference proteome</keyword>
<evidence type="ECO:0000256" key="5">
    <source>
        <dbReference type="ARBA" id="ARBA00022519"/>
    </source>
</evidence>
<evidence type="ECO:0000256" key="18">
    <source>
        <dbReference type="HAMAP-Rule" id="MF_00399"/>
    </source>
</evidence>
<evidence type="ECO:0000256" key="2">
    <source>
        <dbReference type="ARBA" id="ARBA00007241"/>
    </source>
</evidence>
<keyword evidence="14 18" id="KW-1015">Disulfide bond</keyword>
<dbReference type="SUPFAM" id="SSF52833">
    <property type="entry name" value="Thioredoxin-like"/>
    <property type="match status" value="1"/>
</dbReference>
<evidence type="ECO:0000256" key="15">
    <source>
        <dbReference type="ARBA" id="ARBA00023284"/>
    </source>
</evidence>
<evidence type="ECO:0000256" key="10">
    <source>
        <dbReference type="ARBA" id="ARBA00022989"/>
    </source>
</evidence>
<dbReference type="InterPro" id="IPR017937">
    <property type="entry name" value="Thioredoxin_CS"/>
</dbReference>
<evidence type="ECO:0000256" key="17">
    <source>
        <dbReference type="ARBA" id="ARBA00047804"/>
    </source>
</evidence>
<feature type="transmembrane region" description="Helical" evidence="18">
    <location>
        <begin position="264"/>
        <end position="288"/>
    </location>
</feature>
<sequence>MVVVTVFKMALSFAALGINALRISLINCLKFLLCLVVTLPGIASAGLFDSIGGGKDQPLPLPVEQAYQMRVEAVSPGHFDLVWQMPPDYYLYRDKVTVTPGEGVDLVDRRNAESVTKDDPLFGRVEVYYDEARVSLLLGGVNGVTDGTLEVSYQGCWEGGICYPPVTEQVDVTDLVPASGLRWVDGSPGAGDAASPAGADSAVPLSEQAHFASLLGGSSLLVTLGAFFLAGLALSLTPCVFPMIPILSGIIVGHGHRISTGRALFLSFIYVLAMALTYTVAGVIVGLFGANIQVALQNPWVISLFAGLFVLLSLSMFGFYELQMPKALQSRVSEVSSHQKSGSVTGVAVMGFLSALIVGPCMAAPLAGALIYIGQSGDPVLGGAALFVLSLGMGLPLLLVGASAGRLLPRAGAWMEGVKAAFGVLLLLMAVWMLDRILPVQITMALVGVILIISAVYLNVFERLGEHSNGWHRLWKGAGIILAVYGIALIVGVLSGSRNLLFPLQGLVAQQGAGQVQAEGQIRSQLNFTTVTSLEELQPMLAKAAAENRPVMLDFYADWCVSCVELEYVTFADAGVQQRLSAFDLIKVDVTANDADSKALNQRYQVFGPPVLVFHDRSGQERPAMAMVGVIEPEDFLKTIATL</sequence>
<name>A0A1H5WF95_9GAMM</name>
<dbReference type="AlphaFoldDB" id="A0A1H5WF95"/>
<evidence type="ECO:0000256" key="9">
    <source>
        <dbReference type="ARBA" id="ARBA00022982"/>
    </source>
</evidence>
<dbReference type="InterPro" id="IPR013766">
    <property type="entry name" value="Thioredoxin_domain"/>
</dbReference>
<comment type="subcellular location">
    <subcellularLocation>
        <location evidence="1 18">Cell inner membrane</location>
        <topology evidence="1 18">Multi-pass membrane protein</topology>
    </subcellularLocation>
</comment>
<keyword evidence="3 18" id="KW-0813">Transport</keyword>
<keyword evidence="6 18" id="KW-0812">Transmembrane</keyword>
<feature type="transmembrane region" description="Helical" evidence="18">
    <location>
        <begin position="343"/>
        <end position="374"/>
    </location>
</feature>
<keyword evidence="4 18" id="KW-1003">Cell membrane</keyword>
<evidence type="ECO:0000259" key="19">
    <source>
        <dbReference type="PROSITE" id="PS51352"/>
    </source>
</evidence>
<keyword evidence="15 18" id="KW-0676">Redox-active center</keyword>
<feature type="disulfide bond" description="Redox-active" evidence="18">
    <location>
        <begin position="156"/>
        <end position="162"/>
    </location>
</feature>
<feature type="transmembrane region" description="Helical" evidence="18">
    <location>
        <begin position="413"/>
        <end position="434"/>
    </location>
</feature>
<dbReference type="GO" id="GO:0045454">
    <property type="term" value="P:cell redox homeostasis"/>
    <property type="evidence" value="ECO:0007669"/>
    <property type="project" value="TreeGrafter"/>
</dbReference>
<evidence type="ECO:0000256" key="11">
    <source>
        <dbReference type="ARBA" id="ARBA00023002"/>
    </source>
</evidence>
<accession>A0A1H5WF95</accession>
<dbReference type="PANTHER" id="PTHR32234">
    <property type="entry name" value="THIOL:DISULFIDE INTERCHANGE PROTEIN DSBD"/>
    <property type="match status" value="1"/>
</dbReference>
<evidence type="ECO:0000256" key="3">
    <source>
        <dbReference type="ARBA" id="ARBA00022448"/>
    </source>
</evidence>
<evidence type="ECO:0000313" key="21">
    <source>
        <dbReference type="Proteomes" id="UP000236745"/>
    </source>
</evidence>
<dbReference type="NCBIfam" id="NF001419">
    <property type="entry name" value="PRK00293.1"/>
    <property type="match status" value="1"/>
</dbReference>
<gene>
    <name evidence="18" type="primary">dsbD</name>
    <name evidence="20" type="ORF">SAMN05444390_1011027</name>
</gene>
<evidence type="ECO:0000256" key="16">
    <source>
        <dbReference type="ARBA" id="ARBA00047388"/>
    </source>
</evidence>
<dbReference type="PROSITE" id="PS00194">
    <property type="entry name" value="THIOREDOXIN_1"/>
    <property type="match status" value="1"/>
</dbReference>
<dbReference type="GO" id="GO:0005886">
    <property type="term" value="C:plasma membrane"/>
    <property type="evidence" value="ECO:0007669"/>
    <property type="project" value="UniProtKB-SubCell"/>
</dbReference>
<dbReference type="Gene3D" id="3.40.30.10">
    <property type="entry name" value="Glutaredoxin"/>
    <property type="match status" value="1"/>
</dbReference>
<keyword evidence="7" id="KW-0732">Signal</keyword>
<keyword evidence="8 18" id="KW-0201">Cytochrome c-type biogenesis</keyword>
<dbReference type="CDD" id="cd02953">
    <property type="entry name" value="DsbDgamma"/>
    <property type="match status" value="1"/>
</dbReference>
<evidence type="ECO:0000256" key="12">
    <source>
        <dbReference type="ARBA" id="ARBA00023027"/>
    </source>
</evidence>
<keyword evidence="10 18" id="KW-1133">Transmembrane helix</keyword>
<feature type="disulfide bond" description="Redox-active" evidence="18">
    <location>
        <begin position="560"/>
        <end position="563"/>
    </location>
</feature>
<feature type="transmembrane region" description="Helical" evidence="18">
    <location>
        <begin position="220"/>
        <end position="252"/>
    </location>
</feature>
<evidence type="ECO:0000313" key="20">
    <source>
        <dbReference type="EMBL" id="SEF98040.1"/>
    </source>
</evidence>
<evidence type="ECO:0000256" key="6">
    <source>
        <dbReference type="ARBA" id="ARBA00022692"/>
    </source>
</evidence>
<dbReference type="HAMAP" id="MF_00399">
    <property type="entry name" value="DbsD"/>
    <property type="match status" value="1"/>
</dbReference>
<keyword evidence="11 18" id="KW-0560">Oxidoreductase</keyword>
<evidence type="ECO:0000256" key="13">
    <source>
        <dbReference type="ARBA" id="ARBA00023136"/>
    </source>
</evidence>
<evidence type="ECO:0000256" key="4">
    <source>
        <dbReference type="ARBA" id="ARBA00022475"/>
    </source>
</evidence>
<dbReference type="SUPFAM" id="SSF74863">
    <property type="entry name" value="Thiol:disulfide interchange protein DsbD, N-terminal domain (DsbD-alpha)"/>
    <property type="match status" value="1"/>
</dbReference>
<feature type="transmembrane region" description="Helical" evidence="18">
    <location>
        <begin position="300"/>
        <end position="322"/>
    </location>
</feature>
<dbReference type="GO" id="GO:0047134">
    <property type="term" value="F:protein-disulfide reductase [NAD(P)H] activity"/>
    <property type="evidence" value="ECO:0007669"/>
    <property type="project" value="UniProtKB-UniRule"/>
</dbReference>
<dbReference type="InterPro" id="IPR035671">
    <property type="entry name" value="DsbD_gamma"/>
</dbReference>
<dbReference type="Pfam" id="PF02683">
    <property type="entry name" value="DsbD_TM"/>
    <property type="match status" value="1"/>
</dbReference>
<evidence type="ECO:0000256" key="1">
    <source>
        <dbReference type="ARBA" id="ARBA00004429"/>
    </source>
</evidence>
<feature type="transmembrane region" description="Helical" evidence="18">
    <location>
        <begin position="473"/>
        <end position="494"/>
    </location>
</feature>
<comment type="catalytic activity">
    <reaction evidence="16 18">
        <text>[protein]-dithiol + NAD(+) = [protein]-disulfide + NADH + H(+)</text>
        <dbReference type="Rhea" id="RHEA:18749"/>
        <dbReference type="Rhea" id="RHEA-COMP:10593"/>
        <dbReference type="Rhea" id="RHEA-COMP:10594"/>
        <dbReference type="ChEBI" id="CHEBI:15378"/>
        <dbReference type="ChEBI" id="CHEBI:29950"/>
        <dbReference type="ChEBI" id="CHEBI:50058"/>
        <dbReference type="ChEBI" id="CHEBI:57540"/>
        <dbReference type="ChEBI" id="CHEBI:57945"/>
        <dbReference type="EC" id="1.8.1.8"/>
    </reaction>
</comment>
<proteinExistence type="inferred from homology"/>
<comment type="similarity">
    <text evidence="2 18">Belongs to the thioredoxin family. DsbD subfamily.</text>
</comment>
<evidence type="ECO:0000256" key="8">
    <source>
        <dbReference type="ARBA" id="ARBA00022748"/>
    </source>
</evidence>
<dbReference type="InterPro" id="IPR028250">
    <property type="entry name" value="DsbDN"/>
</dbReference>
<keyword evidence="12 18" id="KW-0520">NAD</keyword>
<dbReference type="InterPro" id="IPR036929">
    <property type="entry name" value="DsbDN_sf"/>
</dbReference>
<dbReference type="Proteomes" id="UP000236745">
    <property type="component" value="Unassembled WGS sequence"/>
</dbReference>
<feature type="domain" description="Thioredoxin" evidence="19">
    <location>
        <begin position="503"/>
        <end position="643"/>
    </location>
</feature>
<dbReference type="Pfam" id="PF13899">
    <property type="entry name" value="Thioredoxin_7"/>
    <property type="match status" value="1"/>
</dbReference>
<dbReference type="Pfam" id="PF11412">
    <property type="entry name" value="DsbD_N"/>
    <property type="match status" value="1"/>
</dbReference>
<comment type="catalytic activity">
    <reaction evidence="17 18">
        <text>[protein]-dithiol + NADP(+) = [protein]-disulfide + NADPH + H(+)</text>
        <dbReference type="Rhea" id="RHEA:18753"/>
        <dbReference type="Rhea" id="RHEA-COMP:10593"/>
        <dbReference type="Rhea" id="RHEA-COMP:10594"/>
        <dbReference type="ChEBI" id="CHEBI:15378"/>
        <dbReference type="ChEBI" id="CHEBI:29950"/>
        <dbReference type="ChEBI" id="CHEBI:50058"/>
        <dbReference type="ChEBI" id="CHEBI:57783"/>
        <dbReference type="ChEBI" id="CHEBI:58349"/>
        <dbReference type="EC" id="1.8.1.8"/>
    </reaction>
</comment>
<feature type="transmembrane region" description="Helical" evidence="18">
    <location>
        <begin position="380"/>
        <end position="401"/>
    </location>
</feature>
<dbReference type="Gene3D" id="2.60.40.1250">
    <property type="entry name" value="Thiol:disulfide interchange protein DsbD, N-terminal domain"/>
    <property type="match status" value="1"/>
</dbReference>
<keyword evidence="5 18" id="KW-0997">Cell inner membrane</keyword>